<evidence type="ECO:0000256" key="7">
    <source>
        <dbReference type="ARBA" id="ARBA00022777"/>
    </source>
</evidence>
<dbReference type="GO" id="GO:0004721">
    <property type="term" value="F:phosphoprotein phosphatase activity"/>
    <property type="evidence" value="ECO:0007669"/>
    <property type="project" value="TreeGrafter"/>
</dbReference>
<name>A0AAN1D7E5_PARTM</name>
<dbReference type="GO" id="GO:0005886">
    <property type="term" value="C:plasma membrane"/>
    <property type="evidence" value="ECO:0007669"/>
    <property type="project" value="UniProtKB-SubCell"/>
</dbReference>
<dbReference type="SUPFAM" id="SSF55874">
    <property type="entry name" value="ATPase domain of HSP90 chaperone/DNA topoisomerase II/histidine kinase"/>
    <property type="match status" value="1"/>
</dbReference>
<dbReference type="PANTHER" id="PTHR45453:SF1">
    <property type="entry name" value="PHOSPHATE REGULON SENSOR PROTEIN PHOR"/>
    <property type="match status" value="1"/>
</dbReference>
<evidence type="ECO:0000313" key="12">
    <source>
        <dbReference type="Proteomes" id="UP000093052"/>
    </source>
</evidence>
<reference evidence="12" key="1">
    <citation type="journal article" date="2016" name="Genome Announc.">
        <title>Complete Genome Sequence of Geobacillus thermoglucosidasius NCIMB 11955, the Progenitor of a Bioethanol Production Strain.</title>
        <authorList>
            <person name="Sheng L."/>
            <person name="Zhang Y."/>
            <person name="Minton N.P."/>
        </authorList>
    </citation>
    <scope>NUCLEOTIDE SEQUENCE [LARGE SCALE GENOMIC DNA]</scope>
    <source>
        <strain evidence="12">NCIMB 11955</strain>
    </source>
</reference>
<organism evidence="11 12">
    <name type="scientific">Parageobacillus thermoglucosidasius</name>
    <name type="common">Geobacillus thermoglucosidasius</name>
    <dbReference type="NCBI Taxonomy" id="1426"/>
    <lineage>
        <taxon>Bacteria</taxon>
        <taxon>Bacillati</taxon>
        <taxon>Bacillota</taxon>
        <taxon>Bacilli</taxon>
        <taxon>Bacillales</taxon>
        <taxon>Anoxybacillaceae</taxon>
        <taxon>Parageobacillus</taxon>
    </lineage>
</organism>
<evidence type="ECO:0000256" key="1">
    <source>
        <dbReference type="ARBA" id="ARBA00000085"/>
    </source>
</evidence>
<dbReference type="AlphaFoldDB" id="A0AAN1D7E5"/>
<dbReference type="EC" id="2.7.13.3" evidence="3"/>
<dbReference type="FunFam" id="3.30.565.10:FF:000006">
    <property type="entry name" value="Sensor histidine kinase WalK"/>
    <property type="match status" value="1"/>
</dbReference>
<evidence type="ECO:0000256" key="6">
    <source>
        <dbReference type="ARBA" id="ARBA00022741"/>
    </source>
</evidence>
<dbReference type="EMBL" id="CP016622">
    <property type="protein sequence ID" value="ANZ30916.1"/>
    <property type="molecule type" value="Genomic_DNA"/>
</dbReference>
<dbReference type="GO" id="GO:0016036">
    <property type="term" value="P:cellular response to phosphate starvation"/>
    <property type="evidence" value="ECO:0007669"/>
    <property type="project" value="TreeGrafter"/>
</dbReference>
<dbReference type="InterPro" id="IPR004358">
    <property type="entry name" value="Sig_transdc_His_kin-like_C"/>
</dbReference>
<dbReference type="GO" id="GO:0000155">
    <property type="term" value="F:phosphorelay sensor kinase activity"/>
    <property type="evidence" value="ECO:0007669"/>
    <property type="project" value="TreeGrafter"/>
</dbReference>
<keyword evidence="5" id="KW-0808">Transferase</keyword>
<feature type="domain" description="Histidine kinase" evidence="10">
    <location>
        <begin position="1"/>
        <end position="126"/>
    </location>
</feature>
<evidence type="ECO:0000256" key="5">
    <source>
        <dbReference type="ARBA" id="ARBA00022679"/>
    </source>
</evidence>
<sequence length="126" mass="13826">MSLVYQCEKNITVHIDQKRFEQVMINLLDNALKYADQGSTVSIDARAKKNNIVIIVSDAGRGIPEEDLPHIFERFYRVDKSRSRTSGGTGLGLAIAKKIVEAHGGSIYAASEYGKGTNMIITLPEG</sequence>
<keyword evidence="8" id="KW-0067">ATP-binding</keyword>
<dbReference type="GO" id="GO:0005524">
    <property type="term" value="F:ATP binding"/>
    <property type="evidence" value="ECO:0007669"/>
    <property type="project" value="UniProtKB-KW"/>
</dbReference>
<dbReference type="InterPro" id="IPR003594">
    <property type="entry name" value="HATPase_dom"/>
</dbReference>
<dbReference type="Proteomes" id="UP000093052">
    <property type="component" value="Chromosome"/>
</dbReference>
<dbReference type="InterPro" id="IPR036890">
    <property type="entry name" value="HATPase_C_sf"/>
</dbReference>
<protein>
    <recommendedName>
        <fullName evidence="3">histidine kinase</fullName>
        <ecNumber evidence="3">2.7.13.3</ecNumber>
    </recommendedName>
</protein>
<dbReference type="Gene3D" id="3.30.565.10">
    <property type="entry name" value="Histidine kinase-like ATPase, C-terminal domain"/>
    <property type="match status" value="1"/>
</dbReference>
<keyword evidence="6" id="KW-0547">Nucleotide-binding</keyword>
<dbReference type="KEGG" id="ptl:AOT13_12880"/>
<dbReference type="PROSITE" id="PS50109">
    <property type="entry name" value="HIS_KIN"/>
    <property type="match status" value="1"/>
</dbReference>
<dbReference type="InterPro" id="IPR005467">
    <property type="entry name" value="His_kinase_dom"/>
</dbReference>
<dbReference type="PRINTS" id="PR00344">
    <property type="entry name" value="BCTRLSENSOR"/>
</dbReference>
<evidence type="ECO:0000256" key="4">
    <source>
        <dbReference type="ARBA" id="ARBA00022553"/>
    </source>
</evidence>
<comment type="catalytic activity">
    <reaction evidence="1">
        <text>ATP + protein L-histidine = ADP + protein N-phospho-L-histidine.</text>
        <dbReference type="EC" id="2.7.13.3"/>
    </reaction>
</comment>
<evidence type="ECO:0000256" key="3">
    <source>
        <dbReference type="ARBA" id="ARBA00012438"/>
    </source>
</evidence>
<comment type="subcellular location">
    <subcellularLocation>
        <location evidence="2">Cell membrane</location>
        <topology evidence="2">Multi-pass membrane protein</topology>
    </subcellularLocation>
</comment>
<evidence type="ECO:0000256" key="9">
    <source>
        <dbReference type="ARBA" id="ARBA00023012"/>
    </source>
</evidence>
<evidence type="ECO:0000256" key="8">
    <source>
        <dbReference type="ARBA" id="ARBA00022840"/>
    </source>
</evidence>
<keyword evidence="12" id="KW-1185">Reference proteome</keyword>
<keyword evidence="4" id="KW-0597">Phosphoprotein</keyword>
<keyword evidence="7" id="KW-0418">Kinase</keyword>
<accession>A0AAN1D7E5</accession>
<dbReference type="Pfam" id="PF02518">
    <property type="entry name" value="HATPase_c"/>
    <property type="match status" value="1"/>
</dbReference>
<proteinExistence type="predicted"/>
<gene>
    <name evidence="11" type="ORF">BCV53_12890</name>
</gene>
<evidence type="ECO:0000256" key="2">
    <source>
        <dbReference type="ARBA" id="ARBA00004651"/>
    </source>
</evidence>
<dbReference type="InterPro" id="IPR050351">
    <property type="entry name" value="BphY/WalK/GraS-like"/>
</dbReference>
<evidence type="ECO:0000313" key="11">
    <source>
        <dbReference type="EMBL" id="ANZ30916.1"/>
    </source>
</evidence>
<keyword evidence="9" id="KW-0902">Two-component regulatory system</keyword>
<dbReference type="SMART" id="SM00387">
    <property type="entry name" value="HATPase_c"/>
    <property type="match status" value="1"/>
</dbReference>
<evidence type="ECO:0000259" key="10">
    <source>
        <dbReference type="PROSITE" id="PS50109"/>
    </source>
</evidence>
<dbReference type="CDD" id="cd00075">
    <property type="entry name" value="HATPase"/>
    <property type="match status" value="1"/>
</dbReference>
<dbReference type="PANTHER" id="PTHR45453">
    <property type="entry name" value="PHOSPHATE REGULON SENSOR PROTEIN PHOR"/>
    <property type="match status" value="1"/>
</dbReference>